<protein>
    <submittedName>
        <fullName evidence="2">Uncharacterized protein</fullName>
    </submittedName>
</protein>
<keyword evidence="1" id="KW-0812">Transmembrane</keyword>
<organism evidence="2 3">
    <name type="scientific">Virgibacillus dokdonensis</name>
    <dbReference type="NCBI Taxonomy" id="302167"/>
    <lineage>
        <taxon>Bacteria</taxon>
        <taxon>Bacillati</taxon>
        <taxon>Bacillota</taxon>
        <taxon>Bacilli</taxon>
        <taxon>Bacillales</taxon>
        <taxon>Bacillaceae</taxon>
        <taxon>Virgibacillus</taxon>
    </lineage>
</organism>
<proteinExistence type="predicted"/>
<feature type="transmembrane region" description="Helical" evidence="1">
    <location>
        <begin position="53"/>
        <end position="77"/>
    </location>
</feature>
<feature type="transmembrane region" description="Helical" evidence="1">
    <location>
        <begin position="21"/>
        <end position="41"/>
    </location>
</feature>
<keyword evidence="1" id="KW-0472">Membrane</keyword>
<dbReference type="Proteomes" id="UP000234237">
    <property type="component" value="Chromosome"/>
</dbReference>
<dbReference type="KEGG" id="vpn:A21D_00721"/>
<accession>A0A2K9IYG6</accession>
<name>A0A2K9IYG6_9BACI</name>
<dbReference type="EMBL" id="CP018622">
    <property type="protein sequence ID" value="AUJ23833.1"/>
    <property type="molecule type" value="Genomic_DNA"/>
</dbReference>
<sequence>MFQVIKGNLIKEIQLISHRKVSTLFTVLNSFLLFIALYTLFNNVIHVDDTSKAIFIVSYVLWYFSLSLITEPGWIIIGESSRGTIEQWYLSPYPLWYILFSKKFQQISLIH</sequence>
<reference evidence="3" key="1">
    <citation type="submission" date="2016-11" db="EMBL/GenBank/DDBJ databases">
        <title>Complete genome sequence of Virgibacillus pantothenticus 21D, a halophilic bacterium isolated from the deep hypersaline anoxic basin Discovery in the Mediterranean Sea.</title>
        <authorList>
            <person name="Zeaiter Z."/>
            <person name="Booth J.M."/>
            <person name="Prosdocimi E.M."/>
            <person name="Mapelli F."/>
            <person name="Fusi M."/>
            <person name="Daffonchio D."/>
            <person name="Borin S."/>
            <person name="Crotti E."/>
        </authorList>
    </citation>
    <scope>NUCLEOTIDE SEQUENCE [LARGE SCALE GENOMIC DNA]</scope>
    <source>
        <strain evidence="3">21D</strain>
    </source>
</reference>
<evidence type="ECO:0000256" key="1">
    <source>
        <dbReference type="SAM" id="Phobius"/>
    </source>
</evidence>
<dbReference type="AlphaFoldDB" id="A0A2K9IYG6"/>
<gene>
    <name evidence="2" type="ORF">A21D_00721</name>
</gene>
<evidence type="ECO:0000313" key="3">
    <source>
        <dbReference type="Proteomes" id="UP000234237"/>
    </source>
</evidence>
<evidence type="ECO:0000313" key="2">
    <source>
        <dbReference type="EMBL" id="AUJ23833.1"/>
    </source>
</evidence>
<keyword evidence="1" id="KW-1133">Transmembrane helix</keyword>